<evidence type="ECO:0000259" key="3">
    <source>
        <dbReference type="PROSITE" id="PS51841"/>
    </source>
</evidence>
<dbReference type="InterPro" id="IPR008965">
    <property type="entry name" value="CBM2/CBM3_carb-bd_dom_sf"/>
</dbReference>
<evidence type="ECO:0000256" key="1">
    <source>
        <dbReference type="SAM" id="SignalP"/>
    </source>
</evidence>
<feature type="domain" description="CBM3" evidence="2">
    <location>
        <begin position="854"/>
        <end position="1005"/>
    </location>
</feature>
<dbReference type="Gene3D" id="3.60.10.10">
    <property type="entry name" value="Endonuclease/exonuclease/phosphatase"/>
    <property type="match status" value="1"/>
</dbReference>
<dbReference type="InterPro" id="IPR005135">
    <property type="entry name" value="Endo/exonuclease/phosphatase"/>
</dbReference>
<dbReference type="Gene3D" id="2.60.40.710">
    <property type="entry name" value="Endoglucanase-like"/>
    <property type="match status" value="1"/>
</dbReference>
<sequence>MIFQRLRSSYSTARLWLLFAALLVAGATKAQEQIVISQVYGGGGNAGAPYKNDFIELFNRGTAAVNLDGWSVQYAASGGTSWQATRLSGTIQPGGYYLVQEGAGTNTTLPGLPMPDATGGINMSGTAGKVALVKATSVLSGSCPVVNDFVGFGTATNCSETAPTANLTNSTAAVRAGNGCTDTGNNSADFTIGTPSPRNSASPTNLCNSTAPTIAATPNPVSLSYAEGSGPATRIITTNATNLTSASGGITVTVSNPAFAVSYNGSSFGNSVTIPYTNSGLSSTTLAAQLTAGLVPNSYSGSITFSGGGATVDLPVTGVVSASVSTGIVSIAAARTGIGNTYTVQGRVTVTNQLGARQIYIQDETGGIVVYASPSGTDISSLVQIGDLVQARGPVTVFNGFTEITSPAATNFTLVSGAGTVVPAPIEITPDQLPNYQGRLVSISNASISGSGATFVGGTSYTITKDNQSATLRISANSPLAGAGRPSNPVSVTGIADRFVSGVTTPGNNGLQLQPRILADIPGSTAAQDAICGPAENTALPRTQTLDVAAWNMEFFGADGGSINCPRGTYTYEDMGPVNEDLQQVNATAVLTKLNADIISVEEISDINRFSATVAAIPGSYSYVCSDKFSYFFQDQCDQQVTNGTVFGPTSLAQKVCVIYNTATVTPVLSETKPLLLDKYNYPSGNGWSSGRLPFLFVADATINGVTRRIHVVTVHAKSGSAAGDFNRRRQDFADLKTLLDTEYATANIVMMGDYNDKATSSIYTSSPVSSFNNFVSDEAGYKTVTKPLEQQGCSTFNSSASFIDHMIVSNDLAAGYIDNSAYVLLPFSIPNYGNTTSDHNPIFARFDLSKLAVTVVKALSRDPDNGQLNSNTLKPYLTLQNQGTTSVDYSTITVRYWLNVEDNMDLIFQKNYVAIGQNNLNLRYVSTPGRQGATGYIEYSFSPGAGSLAPMSESGPIEIQVYKQNYSAFNQAGDYSYVNNSAFGLNNRITVYQGGSLIYGVEPARTNAARLGAEEAGATLQLNVLGNPVVNESVEVEIRGAAGQRLQLRTIDNRGRSVNTTIIEHAAAVERATISVGKSTGVYLLQATTATQKQVVKLVKE</sequence>
<keyword evidence="1" id="KW-0732">Signal</keyword>
<evidence type="ECO:0000259" key="2">
    <source>
        <dbReference type="PROSITE" id="PS51172"/>
    </source>
</evidence>
<evidence type="ECO:0000313" key="4">
    <source>
        <dbReference type="EMBL" id="MCK8493340.1"/>
    </source>
</evidence>
<dbReference type="Pfam" id="PF00932">
    <property type="entry name" value="LTD"/>
    <property type="match status" value="1"/>
</dbReference>
<protein>
    <submittedName>
        <fullName evidence="4">Lamin tail domain-containing protein</fullName>
    </submittedName>
</protein>
<reference evidence="4 5" key="1">
    <citation type="submission" date="2022-04" db="EMBL/GenBank/DDBJ databases">
        <title>Spirosoma sp. strain RP8 genome sequencing and assembly.</title>
        <authorList>
            <person name="Jung Y."/>
        </authorList>
    </citation>
    <scope>NUCLEOTIDE SEQUENCE [LARGE SCALE GENOMIC DNA]</scope>
    <source>
        <strain evidence="4 5">RP8</strain>
    </source>
</reference>
<dbReference type="InterPro" id="IPR001322">
    <property type="entry name" value="Lamin_tail_dom"/>
</dbReference>
<comment type="caution">
    <text evidence="4">The sequence shown here is derived from an EMBL/GenBank/DDBJ whole genome shotgun (WGS) entry which is preliminary data.</text>
</comment>
<dbReference type="PROSITE" id="PS51841">
    <property type="entry name" value="LTD"/>
    <property type="match status" value="1"/>
</dbReference>
<organism evidence="4 5">
    <name type="scientific">Spirosoma liriopis</name>
    <dbReference type="NCBI Taxonomy" id="2937440"/>
    <lineage>
        <taxon>Bacteria</taxon>
        <taxon>Pseudomonadati</taxon>
        <taxon>Bacteroidota</taxon>
        <taxon>Cytophagia</taxon>
        <taxon>Cytophagales</taxon>
        <taxon>Cytophagaceae</taxon>
        <taxon>Spirosoma</taxon>
    </lineage>
</organism>
<dbReference type="Pfam" id="PF03372">
    <property type="entry name" value="Exo_endo_phos"/>
    <property type="match status" value="1"/>
</dbReference>
<name>A0ABT0HP67_9BACT</name>
<gene>
    <name evidence="4" type="ORF">M0L20_15845</name>
</gene>
<dbReference type="Pfam" id="PF00942">
    <property type="entry name" value="CBM_3"/>
    <property type="match status" value="1"/>
</dbReference>
<dbReference type="EMBL" id="JALPRF010000002">
    <property type="protein sequence ID" value="MCK8493340.1"/>
    <property type="molecule type" value="Genomic_DNA"/>
</dbReference>
<dbReference type="InterPro" id="IPR036415">
    <property type="entry name" value="Lamin_tail_dom_sf"/>
</dbReference>
<keyword evidence="5" id="KW-1185">Reference proteome</keyword>
<dbReference type="RefSeq" id="WP_248477904.1">
    <property type="nucleotide sequence ID" value="NZ_JALPRF010000002.1"/>
</dbReference>
<dbReference type="Proteomes" id="UP001202180">
    <property type="component" value="Unassembled WGS sequence"/>
</dbReference>
<feature type="chain" id="PRO_5046427728" evidence="1">
    <location>
        <begin position="31"/>
        <end position="1102"/>
    </location>
</feature>
<evidence type="ECO:0000313" key="5">
    <source>
        <dbReference type="Proteomes" id="UP001202180"/>
    </source>
</evidence>
<feature type="signal peptide" evidence="1">
    <location>
        <begin position="1"/>
        <end position="30"/>
    </location>
</feature>
<dbReference type="SUPFAM" id="SSF74853">
    <property type="entry name" value="Lamin A/C globular tail domain"/>
    <property type="match status" value="1"/>
</dbReference>
<dbReference type="InterPro" id="IPR036691">
    <property type="entry name" value="Endo/exonu/phosph_ase_sf"/>
</dbReference>
<proteinExistence type="predicted"/>
<dbReference type="PROSITE" id="PS51172">
    <property type="entry name" value="CBM3"/>
    <property type="match status" value="1"/>
</dbReference>
<feature type="domain" description="LTD" evidence="3">
    <location>
        <begin position="28"/>
        <end position="154"/>
    </location>
</feature>
<dbReference type="SUPFAM" id="SSF56219">
    <property type="entry name" value="DNase I-like"/>
    <property type="match status" value="1"/>
</dbReference>
<dbReference type="InterPro" id="IPR001956">
    <property type="entry name" value="CBM3"/>
</dbReference>
<dbReference type="SUPFAM" id="SSF49384">
    <property type="entry name" value="Carbohydrate-binding domain"/>
    <property type="match status" value="1"/>
</dbReference>
<dbReference type="InterPro" id="IPR036966">
    <property type="entry name" value="CBM3_sf"/>
</dbReference>
<accession>A0ABT0HP67</accession>